<dbReference type="EMBL" id="VANU01000012">
    <property type="protein sequence ID" value="TLP34976.1"/>
    <property type="molecule type" value="Genomic_DNA"/>
</dbReference>
<sequence length="68" mass="7981">SDYIKNYHNNILKSMKSLLAVMGLKNVKELDKEKLIFLDRDSIIHDDIESVFERRVFNNKQTNSSPLN</sequence>
<keyword evidence="2" id="KW-1185">Reference proteome</keyword>
<protein>
    <submittedName>
        <fullName evidence="1">Uncharacterized protein</fullName>
    </submittedName>
</protein>
<comment type="caution">
    <text evidence="1">The sequence shown here is derived from an EMBL/GenBank/DDBJ whole genome shotgun (WGS) entry which is preliminary data.</text>
</comment>
<accession>A0A5R8XX60</accession>
<proteinExistence type="predicted"/>
<organism evidence="1 2">
    <name type="scientific">Arcobacter arenosus</name>
    <dbReference type="NCBI Taxonomy" id="2576037"/>
    <lineage>
        <taxon>Bacteria</taxon>
        <taxon>Pseudomonadati</taxon>
        <taxon>Campylobacterota</taxon>
        <taxon>Epsilonproteobacteria</taxon>
        <taxon>Campylobacterales</taxon>
        <taxon>Arcobacteraceae</taxon>
        <taxon>Arcobacter</taxon>
    </lineage>
</organism>
<name>A0A5R8XX60_9BACT</name>
<gene>
    <name evidence="1" type="ORF">FDK22_15515</name>
</gene>
<feature type="non-terminal residue" evidence="1">
    <location>
        <position position="1"/>
    </location>
</feature>
<dbReference type="AlphaFoldDB" id="A0A5R8XX60"/>
<dbReference type="Proteomes" id="UP000308901">
    <property type="component" value="Unassembled WGS sequence"/>
</dbReference>
<evidence type="ECO:0000313" key="2">
    <source>
        <dbReference type="Proteomes" id="UP000308901"/>
    </source>
</evidence>
<evidence type="ECO:0000313" key="1">
    <source>
        <dbReference type="EMBL" id="TLP34976.1"/>
    </source>
</evidence>
<reference evidence="1 2" key="1">
    <citation type="submission" date="2019-05" db="EMBL/GenBank/DDBJ databases">
        <title>Arcobacter sp. nov., isolated from sea sediment.</title>
        <authorList>
            <person name="Kim W."/>
        </authorList>
    </citation>
    <scope>NUCLEOTIDE SEQUENCE [LARGE SCALE GENOMIC DNA]</scope>
    <source>
        <strain evidence="1 2">CAU 1517</strain>
    </source>
</reference>